<dbReference type="PANTHER" id="PTHR31649:SF10">
    <property type="entry name" value="IP19903P-RELATED"/>
    <property type="match status" value="1"/>
</dbReference>
<dbReference type="OMA" id="QHCSAHA"/>
<dbReference type="Proteomes" id="UP000594454">
    <property type="component" value="Chromosome 1"/>
</dbReference>
<sequence length="291" mass="31362">MEFLWKHSSSFGFGGVPHDAVSAGHDSDGAQIYVGRSHHEGENLPAKVIPSKRIAYVCYNGQEVPQHIYEVLCGDGFAWIPSSHGQVPPNAVSTGITKTGEPLYVGRGHYQGSLTPGKIHPSHHCLYIPYGGAEISLQNYEVLVYAERWITSQIHQGLPPQAVVAGHDSDGATIYVGKTHHAGDVIPGKVIPSKQAFYIAYGGQEVFKDHYEVLTGAGYVWVNTSSGHVPPNAVVGGKTASGEQLYIGRTHHAGSLTPGKIQPSHQCLYIPYGGQEMSFRQYEVLVKPGGL</sequence>
<dbReference type="SMART" id="SM00696">
    <property type="entry name" value="DM9"/>
    <property type="match status" value="4"/>
</dbReference>
<dbReference type="AlphaFoldDB" id="A0A7R8YQB8"/>
<evidence type="ECO:0000313" key="1">
    <source>
        <dbReference type="EMBL" id="CAD7078239.1"/>
    </source>
</evidence>
<evidence type="ECO:0000313" key="2">
    <source>
        <dbReference type="Proteomes" id="UP000594454"/>
    </source>
</evidence>
<dbReference type="Pfam" id="PF11901">
    <property type="entry name" value="DM9"/>
    <property type="match status" value="2"/>
</dbReference>
<dbReference type="InterPro" id="IPR006616">
    <property type="entry name" value="DM9_repeat"/>
</dbReference>
<accession>A0A7R8YQB8</accession>
<gene>
    <name evidence="1" type="ORF">HERILL_LOCUS1519</name>
</gene>
<dbReference type="InParanoid" id="A0A7R8YQB8"/>
<name>A0A7R8YQB8_HERIL</name>
<dbReference type="FunCoup" id="A0A7R8YQB8">
    <property type="interactions" value="86"/>
</dbReference>
<dbReference type="OrthoDB" id="1925699at2759"/>
<protein>
    <submittedName>
        <fullName evidence="1">Uncharacterized protein</fullName>
    </submittedName>
</protein>
<dbReference type="SMR" id="A0A7R8YQB8"/>
<reference evidence="1 2" key="1">
    <citation type="submission" date="2020-11" db="EMBL/GenBank/DDBJ databases">
        <authorList>
            <person name="Wallbank WR R."/>
            <person name="Pardo Diaz C."/>
            <person name="Kozak K."/>
            <person name="Martin S."/>
            <person name="Jiggins C."/>
            <person name="Moest M."/>
            <person name="Warren A I."/>
            <person name="Generalovic N T."/>
            <person name="Byers J.R.P. K."/>
            <person name="Montejo-Kovacevich G."/>
            <person name="Yen C E."/>
        </authorList>
    </citation>
    <scope>NUCLEOTIDE SEQUENCE [LARGE SCALE GENOMIC DNA]</scope>
</reference>
<keyword evidence="2" id="KW-1185">Reference proteome</keyword>
<dbReference type="PANTHER" id="PTHR31649">
    <property type="entry name" value="AGAP009604-PA"/>
    <property type="match status" value="1"/>
</dbReference>
<dbReference type="EMBL" id="LR899009">
    <property type="protein sequence ID" value="CAD7078239.1"/>
    <property type="molecule type" value="Genomic_DNA"/>
</dbReference>
<organism evidence="1 2">
    <name type="scientific">Hermetia illucens</name>
    <name type="common">Black soldier fly</name>
    <dbReference type="NCBI Taxonomy" id="343691"/>
    <lineage>
        <taxon>Eukaryota</taxon>
        <taxon>Metazoa</taxon>
        <taxon>Ecdysozoa</taxon>
        <taxon>Arthropoda</taxon>
        <taxon>Hexapoda</taxon>
        <taxon>Insecta</taxon>
        <taxon>Pterygota</taxon>
        <taxon>Neoptera</taxon>
        <taxon>Endopterygota</taxon>
        <taxon>Diptera</taxon>
        <taxon>Brachycera</taxon>
        <taxon>Stratiomyomorpha</taxon>
        <taxon>Stratiomyidae</taxon>
        <taxon>Hermetiinae</taxon>
        <taxon>Hermetia</taxon>
    </lineage>
</organism>
<proteinExistence type="predicted"/>